<feature type="domain" description="Aminotransferase class V" evidence="3">
    <location>
        <begin position="61"/>
        <end position="426"/>
    </location>
</feature>
<dbReference type="SUPFAM" id="SSF52402">
    <property type="entry name" value="Adenine nucleotide alpha hydrolases-like"/>
    <property type="match status" value="1"/>
</dbReference>
<feature type="region of interest" description="Disordered" evidence="2">
    <location>
        <begin position="982"/>
        <end position="1003"/>
    </location>
</feature>
<dbReference type="Proteomes" id="UP000001357">
    <property type="component" value="Unassembled WGS sequence"/>
</dbReference>
<evidence type="ECO:0000313" key="5">
    <source>
        <dbReference type="EMBL" id="EDQ86340.1"/>
    </source>
</evidence>
<dbReference type="PANTHER" id="PTHR43686:SF1">
    <property type="entry name" value="AMINOTRAN_5 DOMAIN-CONTAINING PROTEIN"/>
    <property type="match status" value="1"/>
</dbReference>
<dbReference type="InterPro" id="IPR000192">
    <property type="entry name" value="Aminotrans_V_dom"/>
</dbReference>
<dbReference type="InterPro" id="IPR011063">
    <property type="entry name" value="TilS/TtcA_N"/>
</dbReference>
<dbReference type="Pfam" id="PF00266">
    <property type="entry name" value="Aminotran_5"/>
    <property type="match status" value="1"/>
</dbReference>
<protein>
    <recommendedName>
        <fullName evidence="7">Aminotransferase class V domain-containing protein</fullName>
    </recommendedName>
</protein>
<keyword evidence="1" id="KW-0175">Coiled coil</keyword>
<evidence type="ECO:0000259" key="3">
    <source>
        <dbReference type="Pfam" id="PF00266"/>
    </source>
</evidence>
<evidence type="ECO:0008006" key="7">
    <source>
        <dbReference type="Google" id="ProtNLM"/>
    </source>
</evidence>
<feature type="compositionally biased region" description="Low complexity" evidence="2">
    <location>
        <begin position="617"/>
        <end position="639"/>
    </location>
</feature>
<dbReference type="Gene3D" id="3.90.1150.10">
    <property type="entry name" value="Aspartate Aminotransferase, domain 1"/>
    <property type="match status" value="1"/>
</dbReference>
<dbReference type="PANTHER" id="PTHR43686">
    <property type="entry name" value="SULFURTRANSFERASE-RELATED"/>
    <property type="match status" value="1"/>
</dbReference>
<dbReference type="KEGG" id="mbr:MONBRDRAFT_33813"/>
<dbReference type="Gene3D" id="3.40.50.620">
    <property type="entry name" value="HUPs"/>
    <property type="match status" value="1"/>
</dbReference>
<sequence length="1003" mass="109735">MASGNAEEEGGMATGGVTSNRVTGRRPTRDERFRAIRSGVHRGLDAYSHTLTTPFGARRMVYADYVASGRSLHGIEAFMAEQVLPSYANTHTTTNATGRQTTHFREEARLIVRNVTRASEHDAVLFVPHGVTGAVHRLIHMLDLRRRPPGSVTVLIGPHEHHSNILPWTDAGCTMVSIAETAAGVVDLADLQAQLTTHARSEQLLIGAFSAASNVTGVLAPVDDITALLHEHGALAVWDYATAGPYVPLNMNPIPGDGRNLCKDAVFLSPHKFPGGPQTDGVLVVKKALCRNTSPLAGGGGSVFYVRQGAHRYTKAEETREEGGTPAILGDIRAGLVLKLHQDAGADLILAHELELTHHALQRLAQCPNLVLLGPASEYRLPIFSFVVRHHSGRWLHHNFVVTLLNDLFGVQARGGCACAGPYAHKLLGLGPVAAQLEAALSEDDRLDRDHLRRRGEYSCNEALRPGFARFNLTWFMTQAEVDFILDAVAFVAEHGAQFLAHYRLNAETGEWVHQRDARSKQRRWLSTFQLVDTPRPATPPTLGFADLLQEARELVSTLTNKAPRHVGASGLAPTVEHLRWFVYPGETAALEPGQSCPLQPHVYASSSAPVTHQAQSTTSTDSASAATASEAPTPASMTDSAPTWHAAPRDALLDMIAGQEAAIAQLQVQVEALQEQLVQHRATEPNVPAQATESLDVSVPACPLRRPDTFVETAVNGTIVPNGRAAGPAHVDKPRFHAPPKTIMKPVLKAIRDFDMLRDGDRVLVCVSGGKDSLSLVHVMKQLQYKLRGDGINIQLGAATVDPGTEAFDPSPLQAYFQQLGMPYFYEEQCIMDDAMNIENLASICSFCARMKRGRLYACARREGYNVLMFGQHLDDMAESLMMSLFHNGYLRTMKAHYVVAEGDLRMARPFVYVREKDLRMFAEHPAVRLPVISENCPACFAEPTERHRVKQLLASQELLYPQLFRSLLAAMMPLLSKDRTGLETQRNKPASSNEFEDDEGA</sequence>
<feature type="region of interest" description="Disordered" evidence="2">
    <location>
        <begin position="608"/>
        <end position="643"/>
    </location>
</feature>
<dbReference type="AlphaFoldDB" id="A9V7P3"/>
<reference evidence="5 6" key="1">
    <citation type="journal article" date="2008" name="Nature">
        <title>The genome of the choanoflagellate Monosiga brevicollis and the origin of metazoans.</title>
        <authorList>
            <consortium name="JGI Sequencing"/>
            <person name="King N."/>
            <person name="Westbrook M.J."/>
            <person name="Young S.L."/>
            <person name="Kuo A."/>
            <person name="Abedin M."/>
            <person name="Chapman J."/>
            <person name="Fairclough S."/>
            <person name="Hellsten U."/>
            <person name="Isogai Y."/>
            <person name="Letunic I."/>
            <person name="Marr M."/>
            <person name="Pincus D."/>
            <person name="Putnam N."/>
            <person name="Rokas A."/>
            <person name="Wright K.J."/>
            <person name="Zuzow R."/>
            <person name="Dirks W."/>
            <person name="Good M."/>
            <person name="Goodstein D."/>
            <person name="Lemons D."/>
            <person name="Li W."/>
            <person name="Lyons J.B."/>
            <person name="Morris A."/>
            <person name="Nichols S."/>
            <person name="Richter D.J."/>
            <person name="Salamov A."/>
            <person name="Bork P."/>
            <person name="Lim W.A."/>
            <person name="Manning G."/>
            <person name="Miller W.T."/>
            <person name="McGinnis W."/>
            <person name="Shapiro H."/>
            <person name="Tjian R."/>
            <person name="Grigoriev I.V."/>
            <person name="Rokhsar D."/>
        </authorList>
    </citation>
    <scope>NUCLEOTIDE SEQUENCE [LARGE SCALE GENOMIC DNA]</scope>
    <source>
        <strain evidence="6">MX1 / ATCC 50154</strain>
    </source>
</reference>
<evidence type="ECO:0000256" key="2">
    <source>
        <dbReference type="SAM" id="MobiDB-lite"/>
    </source>
</evidence>
<feature type="compositionally biased region" description="Polar residues" evidence="2">
    <location>
        <begin position="984"/>
        <end position="995"/>
    </location>
</feature>
<dbReference type="RefSeq" id="XP_001748730.1">
    <property type="nucleotide sequence ID" value="XM_001748678.1"/>
</dbReference>
<feature type="domain" description="tRNA(Ile)-lysidine/2-thiocytidine synthase N-terminal" evidence="4">
    <location>
        <begin position="764"/>
        <end position="926"/>
    </location>
</feature>
<feature type="region of interest" description="Disordered" evidence="2">
    <location>
        <begin position="1"/>
        <end position="30"/>
    </location>
</feature>
<evidence type="ECO:0000256" key="1">
    <source>
        <dbReference type="SAM" id="Coils"/>
    </source>
</evidence>
<proteinExistence type="predicted"/>
<dbReference type="Gene3D" id="3.40.640.10">
    <property type="entry name" value="Type I PLP-dependent aspartate aminotransferase-like (Major domain)"/>
    <property type="match status" value="1"/>
</dbReference>
<organism evidence="5 6">
    <name type="scientific">Monosiga brevicollis</name>
    <name type="common">Choanoflagellate</name>
    <dbReference type="NCBI Taxonomy" id="81824"/>
    <lineage>
        <taxon>Eukaryota</taxon>
        <taxon>Choanoflagellata</taxon>
        <taxon>Craspedida</taxon>
        <taxon>Salpingoecidae</taxon>
        <taxon>Monosiga</taxon>
    </lineage>
</organism>
<dbReference type="OMA" id="CATVDPQ"/>
<dbReference type="InterPro" id="IPR015421">
    <property type="entry name" value="PyrdxlP-dep_Trfase_major"/>
</dbReference>
<dbReference type="STRING" id="81824.A9V7P3"/>
<accession>A9V7P3</accession>
<dbReference type="InterPro" id="IPR015424">
    <property type="entry name" value="PyrdxlP-dep_Trfase"/>
</dbReference>
<dbReference type="SUPFAM" id="SSF53383">
    <property type="entry name" value="PLP-dependent transferases"/>
    <property type="match status" value="1"/>
</dbReference>
<feature type="coiled-coil region" evidence="1">
    <location>
        <begin position="657"/>
        <end position="684"/>
    </location>
</feature>
<dbReference type="Pfam" id="PF01171">
    <property type="entry name" value="ATP_bind_3"/>
    <property type="match status" value="1"/>
</dbReference>
<dbReference type="GeneID" id="5893990"/>
<gene>
    <name evidence="5" type="ORF">MONBRDRAFT_33813</name>
</gene>
<name>A9V7P3_MONBE</name>
<dbReference type="InterPro" id="IPR014729">
    <property type="entry name" value="Rossmann-like_a/b/a_fold"/>
</dbReference>
<dbReference type="EMBL" id="CH991566">
    <property type="protein sequence ID" value="EDQ86340.1"/>
    <property type="molecule type" value="Genomic_DNA"/>
</dbReference>
<dbReference type="eggNOG" id="KOG2840">
    <property type="taxonomic scope" value="Eukaryota"/>
</dbReference>
<feature type="compositionally biased region" description="Acidic residues" evidence="2">
    <location>
        <begin position="1"/>
        <end position="10"/>
    </location>
</feature>
<evidence type="ECO:0000313" key="6">
    <source>
        <dbReference type="Proteomes" id="UP000001357"/>
    </source>
</evidence>
<dbReference type="InParanoid" id="A9V7P3"/>
<dbReference type="CDD" id="cd24138">
    <property type="entry name" value="TtcA-like"/>
    <property type="match status" value="1"/>
</dbReference>
<dbReference type="InterPro" id="IPR015422">
    <property type="entry name" value="PyrdxlP-dep_Trfase_small"/>
</dbReference>
<keyword evidence="6" id="KW-1185">Reference proteome</keyword>
<evidence type="ECO:0000259" key="4">
    <source>
        <dbReference type="Pfam" id="PF01171"/>
    </source>
</evidence>